<dbReference type="Proteomes" id="UP000589520">
    <property type="component" value="Unassembled WGS sequence"/>
</dbReference>
<keyword evidence="2" id="KW-0732">Signal</keyword>
<feature type="compositionally biased region" description="Polar residues" evidence="1">
    <location>
        <begin position="58"/>
        <end position="67"/>
    </location>
</feature>
<evidence type="ECO:0000313" key="3">
    <source>
        <dbReference type="EMBL" id="NYF80726.1"/>
    </source>
</evidence>
<gene>
    <name evidence="3" type="ORF">HDF17_003046</name>
</gene>
<feature type="compositionally biased region" description="Low complexity" evidence="1">
    <location>
        <begin position="37"/>
        <end position="52"/>
    </location>
</feature>
<dbReference type="EMBL" id="JACCCW010000002">
    <property type="protein sequence ID" value="NYF80726.1"/>
    <property type="molecule type" value="Genomic_DNA"/>
</dbReference>
<dbReference type="AlphaFoldDB" id="A0A7Y9TH67"/>
<evidence type="ECO:0008006" key="5">
    <source>
        <dbReference type="Google" id="ProtNLM"/>
    </source>
</evidence>
<feature type="compositionally biased region" description="Polar residues" evidence="1">
    <location>
        <begin position="81"/>
        <end position="93"/>
    </location>
</feature>
<evidence type="ECO:0000256" key="2">
    <source>
        <dbReference type="SAM" id="SignalP"/>
    </source>
</evidence>
<evidence type="ECO:0000313" key="4">
    <source>
        <dbReference type="Proteomes" id="UP000589520"/>
    </source>
</evidence>
<feature type="chain" id="PRO_5031391379" description="TrbI/VirB10 family protein" evidence="2">
    <location>
        <begin position="22"/>
        <end position="304"/>
    </location>
</feature>
<proteinExistence type="predicted"/>
<accession>A0A7Y9TH67</accession>
<keyword evidence="4" id="KW-1185">Reference proteome</keyword>
<reference evidence="3 4" key="1">
    <citation type="submission" date="2020-07" db="EMBL/GenBank/DDBJ databases">
        <title>Genomic Encyclopedia of Type Strains, Phase IV (KMG-V): Genome sequencing to study the core and pangenomes of soil and plant-associated prokaryotes.</title>
        <authorList>
            <person name="Whitman W."/>
        </authorList>
    </citation>
    <scope>NUCLEOTIDE SEQUENCE [LARGE SCALE GENOMIC DNA]</scope>
    <source>
        <strain evidence="3 4">X4EP2</strain>
    </source>
</reference>
<feature type="region of interest" description="Disordered" evidence="1">
    <location>
        <begin position="23"/>
        <end position="100"/>
    </location>
</feature>
<name>A0A7Y9TH67_9BACT</name>
<sequence>MKVMLLTAALVLPAVPMLAQAGEQGVSHPDQAPITVSAPQDQAQSASASSPDEGVVTSVPSAITQDDASAYHPYHPGAGPYQSNLVSRPTSQPAADRADDVDADVVTSLPSRPGEVPEGTLLKARMNDSLSTKDTMRGSSFTATLTEDIQHDGRVIVPAGSVLDGMVTEIHGGRRISGRAAIHLEPRRVTLPDGTYYVLHAQVIDTSEENNVKVDGEGTILRKDHAKETLAIVTATTGSAAVAGAMIGGGVGAAVGAGIGAGASTILWLKQDRQAALPKNTTLVFSLTTPMLTHPLQDGAQLRP</sequence>
<evidence type="ECO:0000256" key="1">
    <source>
        <dbReference type="SAM" id="MobiDB-lite"/>
    </source>
</evidence>
<protein>
    <recommendedName>
        <fullName evidence="5">TrbI/VirB10 family protein</fullName>
    </recommendedName>
</protein>
<feature type="signal peptide" evidence="2">
    <location>
        <begin position="1"/>
        <end position="21"/>
    </location>
</feature>
<comment type="caution">
    <text evidence="3">The sequence shown here is derived from an EMBL/GenBank/DDBJ whole genome shotgun (WGS) entry which is preliminary data.</text>
</comment>
<dbReference type="RefSeq" id="WP_179492333.1">
    <property type="nucleotide sequence ID" value="NZ_JACCCW010000002.1"/>
</dbReference>
<organism evidence="3 4">
    <name type="scientific">Granulicella arctica</name>
    <dbReference type="NCBI Taxonomy" id="940613"/>
    <lineage>
        <taxon>Bacteria</taxon>
        <taxon>Pseudomonadati</taxon>
        <taxon>Acidobacteriota</taxon>
        <taxon>Terriglobia</taxon>
        <taxon>Terriglobales</taxon>
        <taxon>Acidobacteriaceae</taxon>
        <taxon>Granulicella</taxon>
    </lineage>
</organism>